<dbReference type="EMBL" id="REGA01000003">
    <property type="protein sequence ID" value="RQG96698.1"/>
    <property type="molecule type" value="Genomic_DNA"/>
</dbReference>
<gene>
    <name evidence="2" type="ORF">EA473_05875</name>
</gene>
<organism evidence="2 3">
    <name type="scientific">Natrarchaeobius chitinivorans</name>
    <dbReference type="NCBI Taxonomy" id="1679083"/>
    <lineage>
        <taxon>Archaea</taxon>
        <taxon>Methanobacteriati</taxon>
        <taxon>Methanobacteriota</taxon>
        <taxon>Stenosarchaea group</taxon>
        <taxon>Halobacteria</taxon>
        <taxon>Halobacteriales</taxon>
        <taxon>Natrialbaceae</taxon>
        <taxon>Natrarchaeobius</taxon>
    </lineage>
</organism>
<proteinExistence type="predicted"/>
<dbReference type="OrthoDB" id="203934at2157"/>
<accession>A0A3N6M0D6</accession>
<dbReference type="Proteomes" id="UP000282323">
    <property type="component" value="Unassembled WGS sequence"/>
</dbReference>
<reference evidence="2 3" key="1">
    <citation type="submission" date="2018-10" db="EMBL/GenBank/DDBJ databases">
        <title>Natrarchaeobius chitinivorans gen. nov., sp. nov., and Natrarchaeobius haloalkaliphilus sp. nov., alkaliphilic, chitin-utilizing haloarchaea from hypersaline alkaline lakes.</title>
        <authorList>
            <person name="Sorokin D.Y."/>
            <person name="Elcheninov A.G."/>
            <person name="Kostrikina N.A."/>
            <person name="Bale N.J."/>
            <person name="Sinninghe Damste J.S."/>
            <person name="Khijniak T.V."/>
            <person name="Kublanov I.V."/>
            <person name="Toshchakov S.V."/>
        </authorList>
    </citation>
    <scope>NUCLEOTIDE SEQUENCE [LARGE SCALE GENOMIC DNA]</scope>
    <source>
        <strain evidence="2 3">AArcht4T</strain>
    </source>
</reference>
<feature type="region of interest" description="Disordered" evidence="1">
    <location>
        <begin position="134"/>
        <end position="191"/>
    </location>
</feature>
<evidence type="ECO:0000313" key="2">
    <source>
        <dbReference type="EMBL" id="RQG96698.1"/>
    </source>
</evidence>
<dbReference type="AlphaFoldDB" id="A0A3N6M0D6"/>
<evidence type="ECO:0000256" key="1">
    <source>
        <dbReference type="SAM" id="MobiDB-lite"/>
    </source>
</evidence>
<keyword evidence="3" id="KW-1185">Reference proteome</keyword>
<name>A0A3N6M0D6_NATCH</name>
<comment type="caution">
    <text evidence="2">The sequence shown here is derived from an EMBL/GenBank/DDBJ whole genome shotgun (WGS) entry which is preliminary data.</text>
</comment>
<sequence>MKKGTLAATALAVGAGAASTTGSVAAQEEETGEAVVQAHDFYPDAEFTVIAQFETSTRNDFIEHYDPDEAELDDDYDVYSIRIETGGEGGTLAHLMIDNGAVEANVGDTGTMNATASFLNPDFNLLEIDVTMEPENDVDDDDEVDGDMDDDEVDDDDDVDDDMNNDEVNDDMDNDEVNDNEENDNDDGLFD</sequence>
<evidence type="ECO:0000313" key="3">
    <source>
        <dbReference type="Proteomes" id="UP000282323"/>
    </source>
</evidence>
<protein>
    <submittedName>
        <fullName evidence="2">Calcium-binding protein</fullName>
    </submittedName>
</protein>